<evidence type="ECO:0000313" key="1">
    <source>
        <dbReference type="EMBL" id="SET27433.1"/>
    </source>
</evidence>
<keyword evidence="2" id="KW-1185">Reference proteome</keyword>
<accession>A0A1I0D695</accession>
<protein>
    <recommendedName>
        <fullName evidence="3">DUF2971 domain-containing protein</fullName>
    </recommendedName>
</protein>
<organism evidence="1 2">
    <name type="scientific">Thomasclavelia cocleata</name>
    <dbReference type="NCBI Taxonomy" id="69824"/>
    <lineage>
        <taxon>Bacteria</taxon>
        <taxon>Bacillati</taxon>
        <taxon>Bacillota</taxon>
        <taxon>Erysipelotrichia</taxon>
        <taxon>Erysipelotrichales</taxon>
        <taxon>Coprobacillaceae</taxon>
        <taxon>Thomasclavelia</taxon>
    </lineage>
</organism>
<dbReference type="EMBL" id="FOIN01000005">
    <property type="protein sequence ID" value="SET27433.1"/>
    <property type="molecule type" value="Genomic_DNA"/>
</dbReference>
<dbReference type="OrthoDB" id="190848at2"/>
<dbReference type="GeneID" id="78287750"/>
<reference evidence="2" key="1">
    <citation type="submission" date="2016-10" db="EMBL/GenBank/DDBJ databases">
        <authorList>
            <person name="Varghese N."/>
            <person name="Submissions S."/>
        </authorList>
    </citation>
    <scope>NUCLEOTIDE SEQUENCE [LARGE SCALE GENOMIC DNA]</scope>
    <source>
        <strain evidence="2">DSM 1551</strain>
    </source>
</reference>
<gene>
    <name evidence="1" type="ORF">SAMN04489758_10522</name>
</gene>
<sequence>MIGEFMFTTIYDIENIRHDVVYSQTPLNMNDPFDSKIAFSNEKICDNIISMMLDTLELEKEQRRIIFYLIKYRMLDQIGEFILLLKELKTYIQKKRLEMHLTTVPLKLFVTRHLNNLFKNAPKRCKIYGKSLFYIFAILVEGMEEISEDSINSMVASNDFLDKLQRKIEKIHKEIYIPKLKEFLSSITISCFSSSGWDNQLMWAHYARSYSGICIEYDFNEMNEFIGFIYPVLYDKDRLTITMQDMGIEKFELSQADKIKYSEVDMKNIFRYLLTKNVCWEYEKEWRIINPGEPNKPMFIPVPFVKSITLGVNIDLFCKKLLLSLCEEKKIDCFELYISDENFELSRKRISTKDLDYDIKQDTEYLVLLLNQTKEYMLKFSSNCQTCTTEFEENKINVVLINEILLELIDILTNVYFFKYALNLLINQNIEEFKNVDTPKEMQDGIRNIEKFVKSSNSVMDSLDTSFTNFLQNLRISRKEYVTFQNKLNNIKTLIEKVELLDWHDILELN</sequence>
<dbReference type="InterPro" id="IPR021352">
    <property type="entry name" value="DUF2971"/>
</dbReference>
<dbReference type="Pfam" id="PF11185">
    <property type="entry name" value="DUF2971"/>
    <property type="match status" value="1"/>
</dbReference>
<evidence type="ECO:0008006" key="3">
    <source>
        <dbReference type="Google" id="ProtNLM"/>
    </source>
</evidence>
<evidence type="ECO:0000313" key="2">
    <source>
        <dbReference type="Proteomes" id="UP000198558"/>
    </source>
</evidence>
<name>A0A1I0D695_9FIRM</name>
<dbReference type="RefSeq" id="WP_092352577.1">
    <property type="nucleotide sequence ID" value="NZ_FOIN01000005.1"/>
</dbReference>
<proteinExistence type="predicted"/>
<dbReference type="AlphaFoldDB" id="A0A1I0D695"/>
<dbReference type="Proteomes" id="UP000198558">
    <property type="component" value="Unassembled WGS sequence"/>
</dbReference>